<dbReference type="InterPro" id="IPR011330">
    <property type="entry name" value="Glyco_hydro/deAcase_b/a-brl"/>
</dbReference>
<organism evidence="6 7">
    <name type="scientific">Jimgerdemannia flammicorona</name>
    <dbReference type="NCBI Taxonomy" id="994334"/>
    <lineage>
        <taxon>Eukaryota</taxon>
        <taxon>Fungi</taxon>
        <taxon>Fungi incertae sedis</taxon>
        <taxon>Mucoromycota</taxon>
        <taxon>Mucoromycotina</taxon>
        <taxon>Endogonomycetes</taxon>
        <taxon>Endogonales</taxon>
        <taxon>Endogonaceae</taxon>
        <taxon>Jimgerdemannia</taxon>
    </lineage>
</organism>
<dbReference type="PANTHER" id="PTHR10587">
    <property type="entry name" value="GLYCOSYL TRANSFERASE-RELATED"/>
    <property type="match status" value="1"/>
</dbReference>
<keyword evidence="4" id="KW-0732">Signal</keyword>
<feature type="domain" description="NodB homology" evidence="5">
    <location>
        <begin position="95"/>
        <end position="296"/>
    </location>
</feature>
<name>A0A433CW74_9FUNG</name>
<dbReference type="GO" id="GO:0009272">
    <property type="term" value="P:fungal-type cell wall biogenesis"/>
    <property type="evidence" value="ECO:0007669"/>
    <property type="project" value="UniProtKB-ARBA"/>
</dbReference>
<evidence type="ECO:0000256" key="3">
    <source>
        <dbReference type="SAM" id="MobiDB-lite"/>
    </source>
</evidence>
<gene>
    <name evidence="6" type="ORF">BC936DRAFT_138111</name>
</gene>
<dbReference type="GO" id="GO:0005975">
    <property type="term" value="P:carbohydrate metabolic process"/>
    <property type="evidence" value="ECO:0007669"/>
    <property type="project" value="InterPro"/>
</dbReference>
<dbReference type="InterPro" id="IPR050248">
    <property type="entry name" value="Polysacc_deacetylase_ArnD"/>
</dbReference>
<dbReference type="InterPro" id="IPR002509">
    <property type="entry name" value="NODB_dom"/>
</dbReference>
<dbReference type="OrthoDB" id="2128708at2759"/>
<accession>A0A433CW74</accession>
<sequence>MPSKTLYLLTLSTLVAGAFAEFTGTFKYTYPPIQAIPPVDSAQVKQWLSEIDMTKVPKVPVVKCNGQTPDSSSDSACDWSNTGCTTGDITVCPKGEWGLTYDDGPTQYSPTLYDFLAKSNQKATLFYIGSQVHDYWKNALMGCGAGHQVSLEIGVHTWSHNPSTCLTNEQFVAEIKWTETIINEVCGVIPKYFRPPYGDVDDRIRGLLTQMGYKNVIWDLVSHVSGCILDTNDWDLPPGGKLTVDKVDASFAGWIANAPKDTTGHICLEHELYNSTVSEAIKWLPKLQSAFTVKTVADCLGDANPYRSGSPNVTVSASASISSASASASASTTPSAPSSIPAAAASGSTGNTTSTPTSTPASLASKSGVASGVVVAVVAVLVAALVL</sequence>
<evidence type="ECO:0000256" key="2">
    <source>
        <dbReference type="ARBA" id="ARBA00022801"/>
    </source>
</evidence>
<dbReference type="SUPFAM" id="SSF88713">
    <property type="entry name" value="Glycoside hydrolase/deacetylase"/>
    <property type="match status" value="1"/>
</dbReference>
<evidence type="ECO:0000313" key="7">
    <source>
        <dbReference type="Proteomes" id="UP000268093"/>
    </source>
</evidence>
<feature type="region of interest" description="Disordered" evidence="3">
    <location>
        <begin position="328"/>
        <end position="364"/>
    </location>
</feature>
<keyword evidence="7" id="KW-1185">Reference proteome</keyword>
<dbReference type="GO" id="GO:0046872">
    <property type="term" value="F:metal ion binding"/>
    <property type="evidence" value="ECO:0007669"/>
    <property type="project" value="UniProtKB-KW"/>
</dbReference>
<dbReference type="Gene3D" id="3.20.20.370">
    <property type="entry name" value="Glycoside hydrolase/deacetylase"/>
    <property type="match status" value="1"/>
</dbReference>
<dbReference type="GO" id="GO:0016020">
    <property type="term" value="C:membrane"/>
    <property type="evidence" value="ECO:0007669"/>
    <property type="project" value="TreeGrafter"/>
</dbReference>
<dbReference type="GO" id="GO:0004099">
    <property type="term" value="F:chitin deacetylase activity"/>
    <property type="evidence" value="ECO:0007669"/>
    <property type="project" value="UniProtKB-ARBA"/>
</dbReference>
<keyword evidence="1" id="KW-0479">Metal-binding</keyword>
<reference evidence="6 7" key="1">
    <citation type="journal article" date="2018" name="New Phytol.">
        <title>Phylogenomics of Endogonaceae and evolution of mycorrhizas within Mucoromycota.</title>
        <authorList>
            <person name="Chang Y."/>
            <person name="Desiro A."/>
            <person name="Na H."/>
            <person name="Sandor L."/>
            <person name="Lipzen A."/>
            <person name="Clum A."/>
            <person name="Barry K."/>
            <person name="Grigoriev I.V."/>
            <person name="Martin F.M."/>
            <person name="Stajich J.E."/>
            <person name="Smith M.E."/>
            <person name="Bonito G."/>
            <person name="Spatafora J.W."/>
        </authorList>
    </citation>
    <scope>NUCLEOTIDE SEQUENCE [LARGE SCALE GENOMIC DNA]</scope>
    <source>
        <strain evidence="6 7">GMNB39</strain>
    </source>
</reference>
<dbReference type="Proteomes" id="UP000268093">
    <property type="component" value="Unassembled WGS sequence"/>
</dbReference>
<feature type="chain" id="PRO_5019233779" description="NodB homology domain-containing protein" evidence="4">
    <location>
        <begin position="21"/>
        <end position="387"/>
    </location>
</feature>
<evidence type="ECO:0000256" key="1">
    <source>
        <dbReference type="ARBA" id="ARBA00022723"/>
    </source>
</evidence>
<dbReference type="AlphaFoldDB" id="A0A433CW74"/>
<dbReference type="EMBL" id="RBNI01012469">
    <property type="protein sequence ID" value="RUP42767.1"/>
    <property type="molecule type" value="Genomic_DNA"/>
</dbReference>
<evidence type="ECO:0000259" key="5">
    <source>
        <dbReference type="PROSITE" id="PS51677"/>
    </source>
</evidence>
<keyword evidence="2" id="KW-0378">Hydrolase</keyword>
<dbReference type="PROSITE" id="PS51677">
    <property type="entry name" value="NODB"/>
    <property type="match status" value="1"/>
</dbReference>
<proteinExistence type="predicted"/>
<comment type="caution">
    <text evidence="6">The sequence shown here is derived from an EMBL/GenBank/DDBJ whole genome shotgun (WGS) entry which is preliminary data.</text>
</comment>
<protein>
    <recommendedName>
        <fullName evidence="5">NodB homology domain-containing protein</fullName>
    </recommendedName>
</protein>
<feature type="signal peptide" evidence="4">
    <location>
        <begin position="1"/>
        <end position="20"/>
    </location>
</feature>
<dbReference type="PANTHER" id="PTHR10587:SF133">
    <property type="entry name" value="CHITIN DEACETYLASE 1-RELATED"/>
    <property type="match status" value="1"/>
</dbReference>
<dbReference type="Pfam" id="PF01522">
    <property type="entry name" value="Polysacc_deac_1"/>
    <property type="match status" value="1"/>
</dbReference>
<evidence type="ECO:0000313" key="6">
    <source>
        <dbReference type="EMBL" id="RUP42767.1"/>
    </source>
</evidence>
<evidence type="ECO:0000256" key="4">
    <source>
        <dbReference type="SAM" id="SignalP"/>
    </source>
</evidence>